<gene>
    <name evidence="2" type="ORF">MAR_007170</name>
</gene>
<keyword evidence="1" id="KW-0472">Membrane</keyword>
<reference evidence="2" key="1">
    <citation type="submission" date="2022-11" db="EMBL/GenBank/DDBJ databases">
        <title>Centuries of genome instability and evolution in soft-shell clam transmissible cancer (bioRxiv).</title>
        <authorList>
            <person name="Hart S.F.M."/>
            <person name="Yonemitsu M.A."/>
            <person name="Giersch R.M."/>
            <person name="Beal B.F."/>
            <person name="Arriagada G."/>
            <person name="Davis B.W."/>
            <person name="Ostrander E.A."/>
            <person name="Goff S.P."/>
            <person name="Metzger M.J."/>
        </authorList>
    </citation>
    <scope>NUCLEOTIDE SEQUENCE</scope>
    <source>
        <strain evidence="2">MELC-2E11</strain>
        <tissue evidence="2">Siphon/mantle</tissue>
    </source>
</reference>
<sequence>MGEEKGIGQGKNMEDRQGNWMVKKKIVREETKWGGERKMGGFKNSTRGNSDYLSQLIRAFGFPFQLPIKKMTQSRPIMANEIKKLMKETKVIEVKDFIKVSDKHNDATATETEAARRPIMSRGKPMTAFAPRTKSLPVGKSRPIVSQELESQLEQGKLFLDLLERKGHDIDKLETVFVENRLQKALTIIGSCKGVADKQDVELTKPHHPPADAPAQEWNWKLPSIVHVLLIMCLSVFCLVGLWSIVKACVYDGGYTQGPITTHICTHVYIHIGQHASNGSQYSNCI</sequence>
<dbReference type="EMBL" id="CP111012">
    <property type="protein sequence ID" value="WAQ94699.1"/>
    <property type="molecule type" value="Genomic_DNA"/>
</dbReference>
<evidence type="ECO:0000256" key="1">
    <source>
        <dbReference type="SAM" id="Phobius"/>
    </source>
</evidence>
<keyword evidence="1" id="KW-1133">Transmembrane helix</keyword>
<protein>
    <submittedName>
        <fullName evidence="2">Uncharacterized protein</fullName>
    </submittedName>
</protein>
<evidence type="ECO:0000313" key="2">
    <source>
        <dbReference type="EMBL" id="WAQ94699.1"/>
    </source>
</evidence>
<feature type="transmembrane region" description="Helical" evidence="1">
    <location>
        <begin position="225"/>
        <end position="246"/>
    </location>
</feature>
<dbReference type="Proteomes" id="UP001164746">
    <property type="component" value="Chromosome 1"/>
</dbReference>
<evidence type="ECO:0000313" key="3">
    <source>
        <dbReference type="Proteomes" id="UP001164746"/>
    </source>
</evidence>
<keyword evidence="3" id="KW-1185">Reference proteome</keyword>
<accession>A0ABY7DE57</accession>
<proteinExistence type="predicted"/>
<organism evidence="2 3">
    <name type="scientific">Mya arenaria</name>
    <name type="common">Soft-shell clam</name>
    <dbReference type="NCBI Taxonomy" id="6604"/>
    <lineage>
        <taxon>Eukaryota</taxon>
        <taxon>Metazoa</taxon>
        <taxon>Spiralia</taxon>
        <taxon>Lophotrochozoa</taxon>
        <taxon>Mollusca</taxon>
        <taxon>Bivalvia</taxon>
        <taxon>Autobranchia</taxon>
        <taxon>Heteroconchia</taxon>
        <taxon>Euheterodonta</taxon>
        <taxon>Imparidentia</taxon>
        <taxon>Neoheterodontei</taxon>
        <taxon>Myida</taxon>
        <taxon>Myoidea</taxon>
        <taxon>Myidae</taxon>
        <taxon>Mya</taxon>
    </lineage>
</organism>
<keyword evidence="1" id="KW-0812">Transmembrane</keyword>
<name>A0ABY7DE57_MYAAR</name>